<dbReference type="Proteomes" id="UP000006671">
    <property type="component" value="Unassembled WGS sequence"/>
</dbReference>
<dbReference type="EMBL" id="GG738858">
    <property type="protein sequence ID" value="EFC46562.1"/>
    <property type="molecule type" value="Genomic_DNA"/>
</dbReference>
<dbReference type="KEGG" id="ngr:NAEGRDRAFT_65378"/>
<dbReference type="VEuPathDB" id="AmoebaDB:NAEGRDRAFT_65378"/>
<gene>
    <name evidence="1" type="ORF">NAEGRDRAFT_65378</name>
</gene>
<reference evidence="1 2" key="1">
    <citation type="journal article" date="2010" name="Cell">
        <title>The genome of Naegleria gruberi illuminates early eukaryotic versatility.</title>
        <authorList>
            <person name="Fritz-Laylin L.K."/>
            <person name="Prochnik S.E."/>
            <person name="Ginger M.L."/>
            <person name="Dacks J.B."/>
            <person name="Carpenter M.L."/>
            <person name="Field M.C."/>
            <person name="Kuo A."/>
            <person name="Paredez A."/>
            <person name="Chapman J."/>
            <person name="Pham J."/>
            <person name="Shu S."/>
            <person name="Neupane R."/>
            <person name="Cipriano M."/>
            <person name="Mancuso J."/>
            <person name="Tu H."/>
            <person name="Salamov A."/>
            <person name="Lindquist E."/>
            <person name="Shapiro H."/>
            <person name="Lucas S."/>
            <person name="Grigoriev I.V."/>
            <person name="Cande W.Z."/>
            <person name="Fulton C."/>
            <person name="Rokhsar D.S."/>
            <person name="Dawson S.C."/>
        </authorList>
    </citation>
    <scope>NUCLEOTIDE SEQUENCE [LARGE SCALE GENOMIC DNA]</scope>
    <source>
        <strain evidence="1 2">NEG-M</strain>
    </source>
</reference>
<keyword evidence="2" id="KW-1185">Reference proteome</keyword>
<proteinExistence type="predicted"/>
<dbReference type="GeneID" id="8859641"/>
<accession>D2V9B1</accession>
<sequence>MSIQFTPTTHHKIPKISLSSRKFPNHKINQKNLNISLIEILQSFGIIVKTRINYHNRRKREDFEQQFLEELMNNKWNYEPILDQSNLEKVSEMEEQVLNGNLHTGTYSDDAYLVNIKRSKIIIRFKCDLDHNENKKDSNRIDITNEKLQKDFFNSIINVKRKDVNVFHINLDLKFDSIIEIVNYLNISNLSSENLMLENEILSRLVEILDVDHEKKQVYIKLKTFDTTDNKSKTNLSNFFLIGKIDGTDSCFMLDMTYHHYTDRQLKTIDSIYKFYTPESLKRRIYSKGIPNAFHDCKEIGIYRVLIGCFFSCLTDRSGVGNSKPRPYDHINNRFNPKIILNDNCIIISELANPWRSDYAGGIIETGFYNFKLPAFCKFDNVKRLDFRREVYHFSL</sequence>
<dbReference type="AlphaFoldDB" id="D2V9B1"/>
<organism evidence="2">
    <name type="scientific">Naegleria gruberi</name>
    <name type="common">Amoeba</name>
    <dbReference type="NCBI Taxonomy" id="5762"/>
    <lineage>
        <taxon>Eukaryota</taxon>
        <taxon>Discoba</taxon>
        <taxon>Heterolobosea</taxon>
        <taxon>Tetramitia</taxon>
        <taxon>Eutetramitia</taxon>
        <taxon>Vahlkampfiidae</taxon>
        <taxon>Naegleria</taxon>
    </lineage>
</organism>
<evidence type="ECO:0000313" key="2">
    <source>
        <dbReference type="Proteomes" id="UP000006671"/>
    </source>
</evidence>
<name>D2V9B1_NAEGR</name>
<evidence type="ECO:0000313" key="1">
    <source>
        <dbReference type="EMBL" id="EFC46562.1"/>
    </source>
</evidence>
<dbReference type="InParanoid" id="D2V9B1"/>
<protein>
    <submittedName>
        <fullName evidence="1">Predicted protein</fullName>
    </submittedName>
</protein>
<dbReference type="RefSeq" id="XP_002679306.1">
    <property type="nucleotide sequence ID" value="XM_002679260.1"/>
</dbReference>
<dbReference type="OrthoDB" id="10386554at2759"/>